<dbReference type="SUPFAM" id="SSF117281">
    <property type="entry name" value="Kelch motif"/>
    <property type="match status" value="1"/>
</dbReference>
<proteinExistence type="predicted"/>
<evidence type="ECO:0000256" key="2">
    <source>
        <dbReference type="ARBA" id="ARBA00022737"/>
    </source>
</evidence>
<dbReference type="Pfam" id="PF24681">
    <property type="entry name" value="Kelch_KLHDC2_KLHL20_DRC7"/>
    <property type="match status" value="1"/>
</dbReference>
<feature type="chain" id="PRO_5040359349" evidence="4">
    <location>
        <begin position="24"/>
        <end position="449"/>
    </location>
</feature>
<evidence type="ECO:0000313" key="6">
    <source>
        <dbReference type="Proteomes" id="UP000789570"/>
    </source>
</evidence>
<dbReference type="Proteomes" id="UP000789570">
    <property type="component" value="Unassembled WGS sequence"/>
</dbReference>
<protein>
    <submittedName>
        <fullName evidence="5">9288_t:CDS:1</fullName>
    </submittedName>
</protein>
<comment type="caution">
    <text evidence="5">The sequence shown here is derived from an EMBL/GenBank/DDBJ whole genome shotgun (WGS) entry which is preliminary data.</text>
</comment>
<keyword evidence="3" id="KW-0812">Transmembrane</keyword>
<keyword evidence="4" id="KW-0732">Signal</keyword>
<name>A0A9N9CHL3_9GLOM</name>
<dbReference type="InterPro" id="IPR015915">
    <property type="entry name" value="Kelch-typ_b-propeller"/>
</dbReference>
<dbReference type="OrthoDB" id="432528at2759"/>
<dbReference type="AlphaFoldDB" id="A0A9N9CHL3"/>
<keyword evidence="3" id="KW-1133">Transmembrane helix</keyword>
<keyword evidence="3" id="KW-0472">Membrane</keyword>
<accession>A0A9N9CHL3</accession>
<sequence>MLMNYSMHLVLWLLIQLLVEVECQTAPFKPAQRSGHSATLIDSNLYILGGRNEETERVGSEFFYLDVSVSFNTQNILWRDLTSINIVPKHNAAASVSGGENNKTLFLYGGIPYYNAAMDLVYTFDTQSNSWGIPKITGDNIVMKNNLKGIVNDYGKMFLFGGLFNGTTQNDMLILDTKILKWELGSAINAPSPRAVYGATYVSEQHILYLGGFSTASSVDGASLSLKEIYYYDMVKNLWLTRVTSGAIPSDRDSFSSVLGLDGQKVIIFGGINNINKLKPQDALYVLDLINFVWYIPKISGSIPGSRYWHRVNVIGKYIVISFGFGYNRNIDNDILLLDISNDEEYMWTNIFDPNEQPPPKVSQTNFPKVSPTIPIPVIIGVSIGTCLVIIFLLLGGFYLYKWNKNRRENIRAIPTPGSEGNYNFNHEALEIPTRNSVYNHGQETIPAH</sequence>
<dbReference type="PANTHER" id="PTHR46093">
    <property type="entry name" value="ACYL-COA-BINDING DOMAIN-CONTAINING PROTEIN 5"/>
    <property type="match status" value="1"/>
</dbReference>
<gene>
    <name evidence="5" type="ORF">FCALED_LOCUS8632</name>
</gene>
<keyword evidence="1" id="KW-0880">Kelch repeat</keyword>
<feature type="signal peptide" evidence="4">
    <location>
        <begin position="1"/>
        <end position="23"/>
    </location>
</feature>
<evidence type="ECO:0000256" key="4">
    <source>
        <dbReference type="SAM" id="SignalP"/>
    </source>
</evidence>
<dbReference type="PANTHER" id="PTHR46093:SF18">
    <property type="entry name" value="FIBRONECTIN TYPE-III DOMAIN-CONTAINING PROTEIN"/>
    <property type="match status" value="1"/>
</dbReference>
<reference evidence="5" key="1">
    <citation type="submission" date="2021-06" db="EMBL/GenBank/DDBJ databases">
        <authorList>
            <person name="Kallberg Y."/>
            <person name="Tangrot J."/>
            <person name="Rosling A."/>
        </authorList>
    </citation>
    <scope>NUCLEOTIDE SEQUENCE</scope>
    <source>
        <strain evidence="5">UK204</strain>
    </source>
</reference>
<dbReference type="Gene3D" id="2.120.10.80">
    <property type="entry name" value="Kelch-type beta propeller"/>
    <property type="match status" value="2"/>
</dbReference>
<evidence type="ECO:0000313" key="5">
    <source>
        <dbReference type="EMBL" id="CAG8601930.1"/>
    </source>
</evidence>
<keyword evidence="6" id="KW-1185">Reference proteome</keyword>
<organism evidence="5 6">
    <name type="scientific">Funneliformis caledonium</name>
    <dbReference type="NCBI Taxonomy" id="1117310"/>
    <lineage>
        <taxon>Eukaryota</taxon>
        <taxon>Fungi</taxon>
        <taxon>Fungi incertae sedis</taxon>
        <taxon>Mucoromycota</taxon>
        <taxon>Glomeromycotina</taxon>
        <taxon>Glomeromycetes</taxon>
        <taxon>Glomerales</taxon>
        <taxon>Glomeraceae</taxon>
        <taxon>Funneliformis</taxon>
    </lineage>
</organism>
<evidence type="ECO:0000256" key="3">
    <source>
        <dbReference type="SAM" id="Phobius"/>
    </source>
</evidence>
<feature type="transmembrane region" description="Helical" evidence="3">
    <location>
        <begin position="374"/>
        <end position="401"/>
    </location>
</feature>
<evidence type="ECO:0000256" key="1">
    <source>
        <dbReference type="ARBA" id="ARBA00022441"/>
    </source>
</evidence>
<dbReference type="EMBL" id="CAJVPQ010002573">
    <property type="protein sequence ID" value="CAG8601930.1"/>
    <property type="molecule type" value="Genomic_DNA"/>
</dbReference>
<keyword evidence="2" id="KW-0677">Repeat</keyword>